<dbReference type="Pfam" id="PF09992">
    <property type="entry name" value="NAGPA"/>
    <property type="match status" value="1"/>
</dbReference>
<reference evidence="2 3" key="1">
    <citation type="submission" date="2016-11" db="EMBL/GenBank/DDBJ databases">
        <title>Draft Genome Sequences of Nine Cyanobacterial Strains from Diverse Habitats.</title>
        <authorList>
            <person name="Zhu T."/>
            <person name="Hou S."/>
            <person name="Lu X."/>
            <person name="Hess W.R."/>
        </authorList>
    </citation>
    <scope>NUCLEOTIDE SEQUENCE [LARGE SCALE GENOMIC DNA]</scope>
    <source>
        <strain evidence="2 3">NIES-30</strain>
    </source>
</reference>
<accession>A0A1U7JBM4</accession>
<organism evidence="2 3">
    <name type="scientific">Phormidium tenue NIES-30</name>
    <dbReference type="NCBI Taxonomy" id="549789"/>
    <lineage>
        <taxon>Bacteria</taxon>
        <taxon>Bacillati</taxon>
        <taxon>Cyanobacteriota</taxon>
        <taxon>Cyanophyceae</taxon>
        <taxon>Oscillatoriophycideae</taxon>
        <taxon>Oscillatoriales</taxon>
        <taxon>Oscillatoriaceae</taxon>
        <taxon>Phormidium</taxon>
    </lineage>
</organism>
<evidence type="ECO:0000259" key="1">
    <source>
        <dbReference type="Pfam" id="PF09992"/>
    </source>
</evidence>
<name>A0A1U7JBM4_9CYAN</name>
<evidence type="ECO:0000313" key="2">
    <source>
        <dbReference type="EMBL" id="OKH51112.1"/>
    </source>
</evidence>
<dbReference type="STRING" id="549789.NIES30_03325"/>
<protein>
    <recommendedName>
        <fullName evidence="1">Phosphodiester glycosidase domain-containing protein</fullName>
    </recommendedName>
</protein>
<gene>
    <name evidence="2" type="ORF">NIES30_03325</name>
</gene>
<sequence>MVSMVKWPTLTLRSRFCLGHRWVVGGWIGWLGLSAVAAIAPAPILAVPPASPTAETAIAGAAVAPVAQGQTLTINGNPVTVPWIMANGQIGLADYGLTAYLGATLLNNSDPSRQPVQWFTEPGSPVELSAWVQGGYRFLDIMPLATRYGWQVQPQAGTLQITTAPAQVVGLRRIAQPGGERLIVDLSGPVPAALADSADALTLTLGATADNRVIEDAIAAPAGSYLGALTVSPTNGGIRLQASTSYPPRLVTQVNPHQIAIDIRADHLQLHSIAWAPGLRWQQRYVSVAGQPFPVYYLQIDPTQTSLRPIWTDPTTATGTAPLTTIAQRWQAAAAINAGFFNRNNQYPLGAVRANNTWISGPILSRGVVGWNDQGQVRMERLALQQTLTTASGQTYPVLAINSGYVQAGIGLYTPAWGATYRPVIESETVVTVVDDVVTAQQPAATIGPGGISIPPNGYLLALRSYATAAQAMPPGQRVTIASDLLPATMAPFPNLIGGGPLLIRDRALVLNAQLEQFSAAFGTQAAPRSAIGLTATGEILLVAVHNSPQGPGPTLDQLAQIMLQLGSTNALNLDGGSSASLYLGGRLINRSPRTAARVNNGIGLFFP</sequence>
<comment type="caution">
    <text evidence="2">The sequence shown here is derived from an EMBL/GenBank/DDBJ whole genome shotgun (WGS) entry which is preliminary data.</text>
</comment>
<dbReference type="PANTHER" id="PTHR40446">
    <property type="entry name" value="N-ACETYLGLUCOSAMINE-1-PHOSPHODIESTER ALPHA-N-ACETYLGLUCOSAMINIDASE"/>
    <property type="match status" value="1"/>
</dbReference>
<dbReference type="InterPro" id="IPR018711">
    <property type="entry name" value="NAGPA"/>
</dbReference>
<evidence type="ECO:0000313" key="3">
    <source>
        <dbReference type="Proteomes" id="UP000185557"/>
    </source>
</evidence>
<dbReference type="AlphaFoldDB" id="A0A1U7JBM4"/>
<dbReference type="Proteomes" id="UP000185557">
    <property type="component" value="Unassembled WGS sequence"/>
</dbReference>
<keyword evidence="3" id="KW-1185">Reference proteome</keyword>
<feature type="domain" description="Phosphodiester glycosidase" evidence="1">
    <location>
        <begin position="429"/>
        <end position="606"/>
    </location>
</feature>
<proteinExistence type="predicted"/>
<dbReference type="PANTHER" id="PTHR40446:SF2">
    <property type="entry name" value="N-ACETYLGLUCOSAMINE-1-PHOSPHODIESTER ALPHA-N-ACETYLGLUCOSAMINIDASE"/>
    <property type="match status" value="1"/>
</dbReference>
<dbReference type="EMBL" id="MRCG01000001">
    <property type="protein sequence ID" value="OKH51112.1"/>
    <property type="molecule type" value="Genomic_DNA"/>
</dbReference>